<dbReference type="InterPro" id="IPR001750">
    <property type="entry name" value="ND/Mrp_TM"/>
</dbReference>
<dbReference type="PANTHER" id="PTHR42682:SF5">
    <property type="entry name" value="HYDROGENASE-4 COMPONENT F"/>
    <property type="match status" value="1"/>
</dbReference>
<reference key="1">
    <citation type="submission" date="2010-11" db="EMBL/GenBank/DDBJ databases">
        <title>The complete sequence of chromosome of Isophaera pallida ATCC 43644.</title>
        <authorList>
            <consortium name="US DOE Joint Genome Institute (JGI-PGF)"/>
            <person name="Lucas S."/>
            <person name="Copeland A."/>
            <person name="Lapidus A."/>
            <person name="Bruce D."/>
            <person name="Goodwin L."/>
            <person name="Pitluck S."/>
            <person name="Kyrpides N."/>
            <person name="Mavromatis K."/>
            <person name="Pagani I."/>
            <person name="Ivanova N."/>
            <person name="Saunders E."/>
            <person name="Brettin T."/>
            <person name="Detter J.C."/>
            <person name="Han C."/>
            <person name="Tapia R."/>
            <person name="Land M."/>
            <person name="Hauser L."/>
            <person name="Markowitz V."/>
            <person name="Cheng J.-F."/>
            <person name="Hugenholtz P."/>
            <person name="Woyke T."/>
            <person name="Wu D."/>
            <person name="Eisen J.A."/>
        </authorList>
    </citation>
    <scope>NUCLEOTIDE SEQUENCE</scope>
    <source>
        <strain>ATCC 43644</strain>
    </source>
</reference>
<reference evidence="10 11" key="2">
    <citation type="journal article" date="2011" name="Stand. Genomic Sci.">
        <title>Complete genome sequence of Isosphaera pallida type strain (IS1B).</title>
        <authorList>
            <consortium name="US DOE Joint Genome Institute (JGI-PGF)"/>
            <person name="Goker M."/>
            <person name="Cleland D."/>
            <person name="Saunders E."/>
            <person name="Lapidus A."/>
            <person name="Nolan M."/>
            <person name="Lucas S."/>
            <person name="Hammon N."/>
            <person name="Deshpande S."/>
            <person name="Cheng J.F."/>
            <person name="Tapia R."/>
            <person name="Han C."/>
            <person name="Goodwin L."/>
            <person name="Pitluck S."/>
            <person name="Liolios K."/>
            <person name="Pagani I."/>
            <person name="Ivanova N."/>
            <person name="Mavromatis K."/>
            <person name="Pati A."/>
            <person name="Chen A."/>
            <person name="Palaniappan K."/>
            <person name="Land M."/>
            <person name="Hauser L."/>
            <person name="Chang Y.J."/>
            <person name="Jeffries C.D."/>
            <person name="Detter J.C."/>
            <person name="Beck B."/>
            <person name="Woyke T."/>
            <person name="Bristow J."/>
            <person name="Eisen J.A."/>
            <person name="Markowitz V."/>
            <person name="Hugenholtz P."/>
            <person name="Kyrpides N.C."/>
            <person name="Klenk H.P."/>
        </authorList>
    </citation>
    <scope>NUCLEOTIDE SEQUENCE [LARGE SCALE GENOMIC DNA]</scope>
    <source>
        <strain evidence="11">ATCC 43644 / DSM 9630 / IS1B</strain>
    </source>
</reference>
<feature type="transmembrane region" description="Helical" evidence="8">
    <location>
        <begin position="320"/>
        <end position="340"/>
    </location>
</feature>
<organism evidence="10 11">
    <name type="scientific">Isosphaera pallida (strain ATCC 43644 / DSM 9630 / IS1B)</name>
    <dbReference type="NCBI Taxonomy" id="575540"/>
    <lineage>
        <taxon>Bacteria</taxon>
        <taxon>Pseudomonadati</taxon>
        <taxon>Planctomycetota</taxon>
        <taxon>Planctomycetia</taxon>
        <taxon>Isosphaerales</taxon>
        <taxon>Isosphaeraceae</taxon>
        <taxon>Isosphaera</taxon>
    </lineage>
</organism>
<accession>E8QXY2</accession>
<feature type="transmembrane region" description="Helical" evidence="8">
    <location>
        <begin position="287"/>
        <end position="308"/>
    </location>
</feature>
<feature type="transmembrane region" description="Helical" evidence="8">
    <location>
        <begin position="57"/>
        <end position="84"/>
    </location>
</feature>
<name>E8QXY2_ISOPI</name>
<evidence type="ECO:0000256" key="1">
    <source>
        <dbReference type="ARBA" id="ARBA00004651"/>
    </source>
</evidence>
<keyword evidence="5" id="KW-0560">Oxidoreductase</keyword>
<feature type="transmembrane region" description="Helical" evidence="8">
    <location>
        <begin position="248"/>
        <end position="267"/>
    </location>
</feature>
<dbReference type="InParanoid" id="E8QXY2"/>
<dbReference type="FunCoup" id="E8QXY2">
    <property type="interactions" value="14"/>
</dbReference>
<feature type="domain" description="NADH:quinone oxidoreductase/Mrp antiporter transmembrane" evidence="9">
    <location>
        <begin position="132"/>
        <end position="420"/>
    </location>
</feature>
<dbReference type="EMBL" id="CP002353">
    <property type="protein sequence ID" value="ADV60961.1"/>
    <property type="molecule type" value="Genomic_DNA"/>
</dbReference>
<feature type="transmembrane region" description="Helical" evidence="8">
    <location>
        <begin position="134"/>
        <end position="154"/>
    </location>
</feature>
<keyword evidence="4 8" id="KW-1133">Transmembrane helix</keyword>
<dbReference type="KEGG" id="ipa:Isop_0366"/>
<protein>
    <submittedName>
        <fullName evidence="10">NADH/Ubiquinone/plastoquinone (Complex I)</fullName>
    </submittedName>
</protein>
<evidence type="ECO:0000256" key="2">
    <source>
        <dbReference type="ARBA" id="ARBA00022475"/>
    </source>
</evidence>
<keyword evidence="11" id="KW-1185">Reference proteome</keyword>
<dbReference type="GO" id="GO:0016491">
    <property type="term" value="F:oxidoreductase activity"/>
    <property type="evidence" value="ECO:0007669"/>
    <property type="project" value="UniProtKB-KW"/>
</dbReference>
<dbReference type="PANTHER" id="PTHR42682">
    <property type="entry name" value="HYDROGENASE-4 COMPONENT F"/>
    <property type="match status" value="1"/>
</dbReference>
<dbReference type="STRING" id="575540.Isop_0366"/>
<sequence length="503" mass="53985">MLWTLLLIPTLSGIAAFGIQRHPLRRILLLTAAVGQFAVTARLWMDWPQRPAPILDGWIGLDALGLLVLTICGVLFLAAAVYALGYLEHENHGSLHRDFEEGSLFVNEPEAVFTGCLLLFLASMNLVTLSRHFGLMWVAVEATTLFSAPLIYFHRHRRSLEATWKYVLICSVGIALAMLGNFALAAARPPGTAHGNSALLVDDLIALAPQMNPLWLQLAFIFFLVGYGTKMGLAPFHTWLPDAHSEAPSLVSALMSGALLNCAFLGVLRGHQVCLGAGQGLFSRELLVGFGLLSLLVAGVFIVGQTDFKRMLAYSSVEHMGILALAVGLGAGYAAGLHAVNHSLAKGALFLTAGNLLASYRTKSVVEVTGVLARLPLTGWLWLAGILAITGTPPFGIFLSEFAILRSIVDQQRPWVAGAYLFLLAVIFLGMIAIAIPMTHRGPSQVQPARLGQVEADHTPTPWLMKLPPLVLLGGVLALGLHLPSDLTALLREIADSLTEKGS</sequence>
<feature type="transmembrane region" description="Helical" evidence="8">
    <location>
        <begin position="380"/>
        <end position="405"/>
    </location>
</feature>
<feature type="transmembrane region" description="Helical" evidence="8">
    <location>
        <begin position="26"/>
        <end position="45"/>
    </location>
</feature>
<evidence type="ECO:0000256" key="7">
    <source>
        <dbReference type="RuleBase" id="RU000320"/>
    </source>
</evidence>
<dbReference type="AlphaFoldDB" id="E8QXY2"/>
<evidence type="ECO:0000256" key="8">
    <source>
        <dbReference type="SAM" id="Phobius"/>
    </source>
</evidence>
<dbReference type="HOGENOM" id="CLU_007100_10_1_0"/>
<evidence type="ECO:0000256" key="5">
    <source>
        <dbReference type="ARBA" id="ARBA00023002"/>
    </source>
</evidence>
<gene>
    <name evidence="10" type="ordered locus">Isop_0366</name>
</gene>
<evidence type="ECO:0000256" key="4">
    <source>
        <dbReference type="ARBA" id="ARBA00022989"/>
    </source>
</evidence>
<comment type="subcellular location">
    <subcellularLocation>
        <location evidence="1">Cell membrane</location>
        <topology evidence="1">Multi-pass membrane protein</topology>
    </subcellularLocation>
    <subcellularLocation>
        <location evidence="7">Membrane</location>
        <topology evidence="7">Multi-pass membrane protein</topology>
    </subcellularLocation>
</comment>
<evidence type="ECO:0000313" key="10">
    <source>
        <dbReference type="EMBL" id="ADV60961.1"/>
    </source>
</evidence>
<keyword evidence="2" id="KW-1003">Cell membrane</keyword>
<dbReference type="eggNOG" id="COG0651">
    <property type="taxonomic scope" value="Bacteria"/>
</dbReference>
<keyword evidence="3 7" id="KW-0812">Transmembrane</keyword>
<keyword evidence="6 8" id="KW-0472">Membrane</keyword>
<dbReference type="GO" id="GO:0005886">
    <property type="term" value="C:plasma membrane"/>
    <property type="evidence" value="ECO:0007669"/>
    <property type="project" value="UniProtKB-SubCell"/>
</dbReference>
<proteinExistence type="predicted"/>
<evidence type="ECO:0000256" key="6">
    <source>
        <dbReference type="ARBA" id="ARBA00023136"/>
    </source>
</evidence>
<feature type="transmembrane region" description="Helical" evidence="8">
    <location>
        <begin position="470"/>
        <end position="491"/>
    </location>
</feature>
<dbReference type="Proteomes" id="UP000008631">
    <property type="component" value="Chromosome"/>
</dbReference>
<evidence type="ECO:0000313" key="11">
    <source>
        <dbReference type="Proteomes" id="UP000008631"/>
    </source>
</evidence>
<dbReference type="InterPro" id="IPR052175">
    <property type="entry name" value="ComplexI-like_HydComp"/>
</dbReference>
<feature type="transmembrane region" description="Helical" evidence="8">
    <location>
        <begin position="166"/>
        <end position="187"/>
    </location>
</feature>
<dbReference type="RefSeq" id="WP_013563250.1">
    <property type="nucleotide sequence ID" value="NC_014962.1"/>
</dbReference>
<evidence type="ECO:0000256" key="3">
    <source>
        <dbReference type="ARBA" id="ARBA00022692"/>
    </source>
</evidence>
<dbReference type="Pfam" id="PF00361">
    <property type="entry name" value="Proton_antipo_M"/>
    <property type="match status" value="1"/>
</dbReference>
<evidence type="ECO:0000259" key="9">
    <source>
        <dbReference type="Pfam" id="PF00361"/>
    </source>
</evidence>
<dbReference type="OrthoDB" id="9807568at2"/>
<feature type="transmembrane region" description="Helical" evidence="8">
    <location>
        <begin position="417"/>
        <end position="436"/>
    </location>
</feature>
<feature type="transmembrane region" description="Helical" evidence="8">
    <location>
        <begin position="214"/>
        <end position="236"/>
    </location>
</feature>